<dbReference type="Gene3D" id="1.25.40.10">
    <property type="entry name" value="Tetratricopeptide repeat domain"/>
    <property type="match status" value="1"/>
</dbReference>
<accession>A0A1H4AF27</accession>
<dbReference type="SUPFAM" id="SSF48452">
    <property type="entry name" value="TPR-like"/>
    <property type="match status" value="1"/>
</dbReference>
<dbReference type="InterPro" id="IPR019734">
    <property type="entry name" value="TPR_rpt"/>
</dbReference>
<dbReference type="STRING" id="551991.SAMN05192529_11464"/>
<dbReference type="PROSITE" id="PS50005">
    <property type="entry name" value="TPR"/>
    <property type="match status" value="1"/>
</dbReference>
<gene>
    <name evidence="3" type="ORF">SAMN05192529_11464</name>
</gene>
<dbReference type="InterPro" id="IPR011990">
    <property type="entry name" value="TPR-like_helical_dom_sf"/>
</dbReference>
<proteinExistence type="predicted"/>
<evidence type="ECO:0008006" key="5">
    <source>
        <dbReference type="Google" id="ProtNLM"/>
    </source>
</evidence>
<organism evidence="3 4">
    <name type="scientific">Arachidicoccus rhizosphaerae</name>
    <dbReference type="NCBI Taxonomy" id="551991"/>
    <lineage>
        <taxon>Bacteria</taxon>
        <taxon>Pseudomonadati</taxon>
        <taxon>Bacteroidota</taxon>
        <taxon>Chitinophagia</taxon>
        <taxon>Chitinophagales</taxon>
        <taxon>Chitinophagaceae</taxon>
        <taxon>Arachidicoccus</taxon>
    </lineage>
</organism>
<keyword evidence="4" id="KW-1185">Reference proteome</keyword>
<dbReference type="EMBL" id="FNQY01000014">
    <property type="protein sequence ID" value="SEA34182.1"/>
    <property type="molecule type" value="Genomic_DNA"/>
</dbReference>
<dbReference type="GO" id="GO:0003677">
    <property type="term" value="F:DNA binding"/>
    <property type="evidence" value="ECO:0007669"/>
    <property type="project" value="InterPro"/>
</dbReference>
<evidence type="ECO:0000313" key="3">
    <source>
        <dbReference type="EMBL" id="SEA34182.1"/>
    </source>
</evidence>
<evidence type="ECO:0000313" key="4">
    <source>
        <dbReference type="Proteomes" id="UP000199041"/>
    </source>
</evidence>
<feature type="coiled-coil region" evidence="2">
    <location>
        <begin position="415"/>
        <end position="463"/>
    </location>
</feature>
<feature type="coiled-coil region" evidence="2">
    <location>
        <begin position="364"/>
        <end position="391"/>
    </location>
</feature>
<evidence type="ECO:0000256" key="2">
    <source>
        <dbReference type="SAM" id="Coils"/>
    </source>
</evidence>
<keyword evidence="2" id="KW-0175">Coiled coil</keyword>
<name>A0A1H4AF27_9BACT</name>
<dbReference type="Proteomes" id="UP000199041">
    <property type="component" value="Unassembled WGS sequence"/>
</dbReference>
<sequence>MTRLIICLLLLLLPRFIFSQYENLLHKSYAENIKGYSKLYIELINLKDSAIIQHKILDIKRFAKTHDDTPLELEMDLFMCYHNIEFKKHRNQSCIDDLNTLILSAEKAQARFVKIRAIRVLANYYWVYQKNYERAFEQYLLLDKEVDKVDAADYPEKPMDLVKIGEAYYFFQDYNRAEVYFKKAIAVPENDFNTMTLSSARNTLGLCYQKQKNFALSNYYFNLIIQTTFQKPKEEWVRIATGNLGYNYYLQKQYNKALPFLEEDFVGAVRIEDYGPAAGAAIPLADIYLSRGEPQKSWYYIEEARRNIEKCQQTERLQYLYPVISKWYGQKGDQLNAARYLDLTIASINAYQKQFSALKMMQASQKISLRVEALNKARAELELQRKNSERNLWILLSTALAVIMLVVYRNQHNKRLLAEASRTRAENELSRAKEELDRFIQKVNEQNLLAESIRQELDELKEGHPEKKQRLEKTIAELRSVTILTGDDWLYFRKHFATVFPEFEAVLKKSCPAITESELRYLMLVKLQLSHKEMAQMLGISTDGVRVTWNRVRKKLNGSLEDTPQTLLEKAGV</sequence>
<dbReference type="AlphaFoldDB" id="A0A1H4AF27"/>
<keyword evidence="1" id="KW-0802">TPR repeat</keyword>
<feature type="repeat" description="TPR" evidence="1">
    <location>
        <begin position="158"/>
        <end position="191"/>
    </location>
</feature>
<evidence type="ECO:0000256" key="1">
    <source>
        <dbReference type="PROSITE-ProRule" id="PRU00339"/>
    </source>
</evidence>
<reference evidence="3 4" key="1">
    <citation type="submission" date="2016-10" db="EMBL/GenBank/DDBJ databases">
        <authorList>
            <person name="de Groot N.N."/>
        </authorList>
    </citation>
    <scope>NUCLEOTIDE SEQUENCE [LARGE SCALE GENOMIC DNA]</scope>
    <source>
        <strain evidence="3 4">Vu-144</strain>
    </source>
</reference>
<dbReference type="GO" id="GO:0006355">
    <property type="term" value="P:regulation of DNA-templated transcription"/>
    <property type="evidence" value="ECO:0007669"/>
    <property type="project" value="InterPro"/>
</dbReference>
<dbReference type="InterPro" id="IPR016032">
    <property type="entry name" value="Sig_transdc_resp-reg_C-effctor"/>
</dbReference>
<dbReference type="SUPFAM" id="SSF46894">
    <property type="entry name" value="C-terminal effector domain of the bipartite response regulators"/>
    <property type="match status" value="1"/>
</dbReference>
<dbReference type="InterPro" id="IPR036388">
    <property type="entry name" value="WH-like_DNA-bd_sf"/>
</dbReference>
<dbReference type="Gene3D" id="1.10.10.10">
    <property type="entry name" value="Winged helix-like DNA-binding domain superfamily/Winged helix DNA-binding domain"/>
    <property type="match status" value="1"/>
</dbReference>
<protein>
    <recommendedName>
        <fullName evidence="5">Tetratricopeptide repeat-containing protein</fullName>
    </recommendedName>
</protein>
<dbReference type="OrthoDB" id="920116at2"/>
<dbReference type="RefSeq" id="WP_091398976.1">
    <property type="nucleotide sequence ID" value="NZ_FNQY01000014.1"/>
</dbReference>